<dbReference type="SMART" id="SM00389">
    <property type="entry name" value="HOX"/>
    <property type="match status" value="1"/>
</dbReference>
<evidence type="ECO:0000256" key="9">
    <source>
        <dbReference type="RuleBase" id="RU000682"/>
    </source>
</evidence>
<evidence type="ECO:0000256" key="4">
    <source>
        <dbReference type="ARBA" id="ARBA00023125"/>
    </source>
</evidence>
<dbReference type="AlphaFoldDB" id="A0ABD0TUU9"/>
<keyword evidence="5 8" id="KW-0371">Homeobox</keyword>
<keyword evidence="4 8" id="KW-0238">DNA-binding</keyword>
<feature type="DNA-binding region" description="Homeobox" evidence="8">
    <location>
        <begin position="82"/>
        <end position="141"/>
    </location>
</feature>
<comment type="caution">
    <text evidence="12">The sequence shown here is derived from an EMBL/GenBank/DDBJ whole genome shotgun (WGS) entry which is preliminary data.</text>
</comment>
<gene>
    <name evidence="12" type="ORF">M5K25_027832</name>
</gene>
<keyword evidence="13" id="KW-1185">Reference proteome</keyword>
<keyword evidence="6" id="KW-0804">Transcription</keyword>
<name>A0ABD0TUU9_DENTH</name>
<dbReference type="GO" id="GO:0005634">
    <property type="term" value="C:nucleus"/>
    <property type="evidence" value="ECO:0007669"/>
    <property type="project" value="UniProtKB-SubCell"/>
</dbReference>
<dbReference type="SUPFAM" id="SSF46689">
    <property type="entry name" value="Homeodomain-like"/>
    <property type="match status" value="1"/>
</dbReference>
<feature type="domain" description="Homeobox" evidence="11">
    <location>
        <begin position="80"/>
        <end position="140"/>
    </location>
</feature>
<evidence type="ECO:0000256" key="8">
    <source>
        <dbReference type="PROSITE-ProRule" id="PRU00108"/>
    </source>
</evidence>
<dbReference type="Pfam" id="PF02183">
    <property type="entry name" value="HALZ"/>
    <property type="match status" value="1"/>
</dbReference>
<dbReference type="InterPro" id="IPR003106">
    <property type="entry name" value="Leu_zip_homeo"/>
</dbReference>
<evidence type="ECO:0000259" key="11">
    <source>
        <dbReference type="PROSITE" id="PS50071"/>
    </source>
</evidence>
<evidence type="ECO:0000256" key="1">
    <source>
        <dbReference type="ARBA" id="ARBA00004123"/>
    </source>
</evidence>
<dbReference type="EMBL" id="JANQDX010000020">
    <property type="protein sequence ID" value="KAL0903451.1"/>
    <property type="molecule type" value="Genomic_DNA"/>
</dbReference>
<dbReference type="CDD" id="cd00086">
    <property type="entry name" value="homeodomain"/>
    <property type="match status" value="1"/>
</dbReference>
<reference evidence="12 13" key="1">
    <citation type="journal article" date="2024" name="Plant Biotechnol. J.">
        <title>Dendrobium thyrsiflorum genome and its molecular insights into genes involved in important horticultural traits.</title>
        <authorList>
            <person name="Chen B."/>
            <person name="Wang J.Y."/>
            <person name="Zheng P.J."/>
            <person name="Li K.L."/>
            <person name="Liang Y.M."/>
            <person name="Chen X.F."/>
            <person name="Zhang C."/>
            <person name="Zhao X."/>
            <person name="He X."/>
            <person name="Zhang G.Q."/>
            <person name="Liu Z.J."/>
            <person name="Xu Q."/>
        </authorList>
    </citation>
    <scope>NUCLEOTIDE SEQUENCE [LARGE SCALE GENOMIC DNA]</scope>
    <source>
        <strain evidence="12">GZMU011</strain>
    </source>
</reference>
<dbReference type="Proteomes" id="UP001552299">
    <property type="component" value="Unassembled WGS sequence"/>
</dbReference>
<organism evidence="12 13">
    <name type="scientific">Dendrobium thyrsiflorum</name>
    <name type="common">Pinecone-like raceme dendrobium</name>
    <name type="synonym">Orchid</name>
    <dbReference type="NCBI Taxonomy" id="117978"/>
    <lineage>
        <taxon>Eukaryota</taxon>
        <taxon>Viridiplantae</taxon>
        <taxon>Streptophyta</taxon>
        <taxon>Embryophyta</taxon>
        <taxon>Tracheophyta</taxon>
        <taxon>Spermatophyta</taxon>
        <taxon>Magnoliopsida</taxon>
        <taxon>Liliopsida</taxon>
        <taxon>Asparagales</taxon>
        <taxon>Orchidaceae</taxon>
        <taxon>Epidendroideae</taxon>
        <taxon>Malaxideae</taxon>
        <taxon>Dendrobiinae</taxon>
        <taxon>Dendrobium</taxon>
    </lineage>
</organism>
<accession>A0ABD0TUU9</accession>
<dbReference type="InterPro" id="IPR050762">
    <property type="entry name" value="HD-ZIP_Homeobox_LZ_Class_II"/>
</dbReference>
<dbReference type="InterPro" id="IPR009057">
    <property type="entry name" value="Homeodomain-like_sf"/>
</dbReference>
<evidence type="ECO:0000256" key="2">
    <source>
        <dbReference type="ARBA" id="ARBA00006074"/>
    </source>
</evidence>
<dbReference type="InterPro" id="IPR000047">
    <property type="entry name" value="HTH_motif"/>
</dbReference>
<dbReference type="Pfam" id="PF00046">
    <property type="entry name" value="Homeodomain"/>
    <property type="match status" value="1"/>
</dbReference>
<comment type="similarity">
    <text evidence="2">Belongs to the HD-ZIP homeobox family. Class II subfamily.</text>
</comment>
<evidence type="ECO:0000313" key="12">
    <source>
        <dbReference type="EMBL" id="KAL0903451.1"/>
    </source>
</evidence>
<evidence type="ECO:0000256" key="3">
    <source>
        <dbReference type="ARBA" id="ARBA00023015"/>
    </source>
</evidence>
<keyword evidence="3" id="KW-0805">Transcription regulation</keyword>
<dbReference type="PRINTS" id="PR00031">
    <property type="entry name" value="HTHREPRESSR"/>
</dbReference>
<feature type="region of interest" description="Disordered" evidence="10">
    <location>
        <begin position="47"/>
        <end position="88"/>
    </location>
</feature>
<comment type="subcellular location">
    <subcellularLocation>
        <location evidence="1 8 9">Nucleus</location>
    </subcellularLocation>
</comment>
<dbReference type="InterPro" id="IPR001356">
    <property type="entry name" value="HD"/>
</dbReference>
<evidence type="ECO:0000256" key="10">
    <source>
        <dbReference type="SAM" id="MobiDB-lite"/>
    </source>
</evidence>
<protein>
    <recommendedName>
        <fullName evidence="11">Homeobox domain-containing protein</fullName>
    </recommendedName>
</protein>
<dbReference type="GO" id="GO:0003677">
    <property type="term" value="F:DNA binding"/>
    <property type="evidence" value="ECO:0007669"/>
    <property type="project" value="UniProtKB-UniRule"/>
</dbReference>
<evidence type="ECO:0000313" key="13">
    <source>
        <dbReference type="Proteomes" id="UP001552299"/>
    </source>
</evidence>
<proteinExistence type="inferred from homology"/>
<evidence type="ECO:0000256" key="7">
    <source>
        <dbReference type="ARBA" id="ARBA00023242"/>
    </source>
</evidence>
<dbReference type="InterPro" id="IPR017970">
    <property type="entry name" value="Homeobox_CS"/>
</dbReference>
<evidence type="ECO:0000256" key="5">
    <source>
        <dbReference type="ARBA" id="ARBA00023155"/>
    </source>
</evidence>
<sequence length="215" mass="25445">MGEEEMCDTTLGLGIGKGGWKEGKDRRCEADPAVRLHLWFPSFPKKEIEEEEEEEVEEERKQRLITKRKSEEDDDDDNKLQGARKKLRLNPEQSNILEESFRAHNTLTSFQKEELAQKLGLLPRQVEVWFQNRRARTKLKQTEVDCEVLRTWCESLRDENRRLRMELQELRFYTEVSKVEGTRLCSSCEELMSMEEKGRGFDLGKKRARVFQLCN</sequence>
<dbReference type="PANTHER" id="PTHR45714:SF72">
    <property type="entry name" value="HOMEOBOX-LEUCINE ZIPPER PROTEIN HOX26-RELATED"/>
    <property type="match status" value="1"/>
</dbReference>
<keyword evidence="7 8" id="KW-0539">Nucleus</keyword>
<dbReference type="PANTHER" id="PTHR45714">
    <property type="entry name" value="HOMEOBOX-LEUCINE ZIPPER PROTEIN HAT14"/>
    <property type="match status" value="1"/>
</dbReference>
<dbReference type="PROSITE" id="PS50071">
    <property type="entry name" value="HOMEOBOX_2"/>
    <property type="match status" value="1"/>
</dbReference>
<dbReference type="SMART" id="SM00340">
    <property type="entry name" value="HALZ"/>
    <property type="match status" value="1"/>
</dbReference>
<dbReference type="Gene3D" id="1.10.10.60">
    <property type="entry name" value="Homeodomain-like"/>
    <property type="match status" value="1"/>
</dbReference>
<dbReference type="PROSITE" id="PS00027">
    <property type="entry name" value="HOMEOBOX_1"/>
    <property type="match status" value="1"/>
</dbReference>
<evidence type="ECO:0000256" key="6">
    <source>
        <dbReference type="ARBA" id="ARBA00023163"/>
    </source>
</evidence>
<feature type="region of interest" description="Disordered" evidence="10">
    <location>
        <begin position="1"/>
        <end position="26"/>
    </location>
</feature>